<accession>J9GDG6</accession>
<reference evidence="1" key="1">
    <citation type="journal article" date="2012" name="PLoS ONE">
        <title>Gene sets for utilization of primary and secondary nutrition supplies in the distal gut of endangered iberian lynx.</title>
        <authorList>
            <person name="Alcaide M."/>
            <person name="Messina E."/>
            <person name="Richter M."/>
            <person name="Bargiela R."/>
            <person name="Peplies J."/>
            <person name="Huws S.A."/>
            <person name="Newbold C.J."/>
            <person name="Golyshin P.N."/>
            <person name="Simon M.A."/>
            <person name="Lopez G."/>
            <person name="Yakimov M.M."/>
            <person name="Ferrer M."/>
        </authorList>
    </citation>
    <scope>NUCLEOTIDE SEQUENCE</scope>
</reference>
<dbReference type="InterPro" id="IPR011990">
    <property type="entry name" value="TPR-like_helical_dom_sf"/>
</dbReference>
<dbReference type="SUPFAM" id="SSF48452">
    <property type="entry name" value="TPR-like"/>
    <property type="match status" value="1"/>
</dbReference>
<organism evidence="1">
    <name type="scientific">gut metagenome</name>
    <dbReference type="NCBI Taxonomy" id="749906"/>
    <lineage>
        <taxon>unclassified sequences</taxon>
        <taxon>metagenomes</taxon>
        <taxon>organismal metagenomes</taxon>
    </lineage>
</organism>
<feature type="non-terminal residue" evidence="1">
    <location>
        <position position="141"/>
    </location>
</feature>
<proteinExistence type="predicted"/>
<dbReference type="PROSITE" id="PS51257">
    <property type="entry name" value="PROKAR_LIPOPROTEIN"/>
    <property type="match status" value="1"/>
</dbReference>
<comment type="caution">
    <text evidence="1">The sequence shown here is derived from an EMBL/GenBank/DDBJ whole genome shotgun (WGS) entry which is preliminary data.</text>
</comment>
<gene>
    <name evidence="1" type="ORF">EVA_06972</name>
</gene>
<sequence>MKMKLRHIIYLCIASLPLLGGCGKWLDVKPYDKISDSELLSSEDGFKKLLNGIYIELNRDMLYGSTLTVEMVEVMGGAYTIGSDNAVWGNYSDLAKYSYNTTFWRARLSETWDKAYAMILNCNLLLEGADRNEGLFSPENY</sequence>
<protein>
    <submittedName>
        <fullName evidence="1">Uncharacterized protein</fullName>
    </submittedName>
</protein>
<evidence type="ECO:0000313" key="1">
    <source>
        <dbReference type="EMBL" id="EJX04919.1"/>
    </source>
</evidence>
<dbReference type="Gene3D" id="1.25.40.390">
    <property type="match status" value="1"/>
</dbReference>
<dbReference type="AlphaFoldDB" id="J9GDG6"/>
<name>J9GDG6_9ZZZZ</name>
<dbReference type="EMBL" id="AMCI01001646">
    <property type="protein sequence ID" value="EJX04919.1"/>
    <property type="molecule type" value="Genomic_DNA"/>
</dbReference>